<dbReference type="AlphaFoldDB" id="A0A7G6U3L5"/>
<organism evidence="1 2">
    <name type="scientific">Tardiphaga robiniae</name>
    <dbReference type="NCBI Taxonomy" id="943830"/>
    <lineage>
        <taxon>Bacteria</taxon>
        <taxon>Pseudomonadati</taxon>
        <taxon>Pseudomonadota</taxon>
        <taxon>Alphaproteobacteria</taxon>
        <taxon>Hyphomicrobiales</taxon>
        <taxon>Nitrobacteraceae</taxon>
        <taxon>Tardiphaga</taxon>
    </lineage>
</organism>
<sequence length="82" mass="9241">MRNSIVAAGTAILFICTAFAASAEPRDSVERGDRMDRDALRDDVRIDRLKIPQHPIVVEEPQQPVYNTKSKQKSKRSTDSSR</sequence>
<dbReference type="Proteomes" id="UP000515291">
    <property type="component" value="Chromosome"/>
</dbReference>
<gene>
    <name evidence="1" type="ORF">HB776_22145</name>
</gene>
<dbReference type="EMBL" id="CP050292">
    <property type="protein sequence ID" value="QND73597.1"/>
    <property type="molecule type" value="Genomic_DNA"/>
</dbReference>
<accession>A0A7G6U3L5</accession>
<evidence type="ECO:0000313" key="1">
    <source>
        <dbReference type="EMBL" id="QND73597.1"/>
    </source>
</evidence>
<protein>
    <submittedName>
        <fullName evidence="1">Uncharacterized protein</fullName>
    </submittedName>
</protein>
<proteinExistence type="predicted"/>
<dbReference type="KEGG" id="trb:HB776_22145"/>
<reference evidence="2" key="1">
    <citation type="journal article" date="2020" name="Mol. Plant Microbe">
        <title>Rhizobial microsymbionts of the narrowly endemic Oxytropis species growing in Kamchatka are characterized by significant genetic diversity and possess a set of genes that are associated with T3SS and T6SS secretion systems and can affect the development of symbiosis.</title>
        <authorList>
            <person name="Safronova V."/>
            <person name="Guro P."/>
            <person name="Sazanova A."/>
            <person name="Kuznetsova I."/>
            <person name="Belimov A."/>
            <person name="Yakubov V."/>
            <person name="Chirak E."/>
            <person name="Afonin A."/>
            <person name="Gogolev Y."/>
            <person name="Andronov E."/>
            <person name="Tikhonovich I."/>
        </authorList>
    </citation>
    <scope>NUCLEOTIDE SEQUENCE [LARGE SCALE GENOMIC DNA]</scope>
    <source>
        <strain evidence="2">581</strain>
    </source>
</reference>
<name>A0A7G6U3L5_9BRAD</name>
<evidence type="ECO:0000313" key="2">
    <source>
        <dbReference type="Proteomes" id="UP000515291"/>
    </source>
</evidence>
<dbReference type="RefSeq" id="WP_089263537.1">
    <property type="nucleotide sequence ID" value="NZ_CP050292.1"/>
</dbReference>